<accession>A0A0A9HRD6</accession>
<reference evidence="1" key="2">
    <citation type="journal article" date="2015" name="Data Brief">
        <title>Shoot transcriptome of the giant reed, Arundo donax.</title>
        <authorList>
            <person name="Barrero R.A."/>
            <person name="Guerrero F.D."/>
            <person name="Moolhuijzen P."/>
            <person name="Goolsby J.A."/>
            <person name="Tidwell J."/>
            <person name="Bellgard S.E."/>
            <person name="Bellgard M.I."/>
        </authorList>
    </citation>
    <scope>NUCLEOTIDE SEQUENCE</scope>
    <source>
        <tissue evidence="1">Shoot tissue taken approximately 20 cm above the soil surface</tissue>
    </source>
</reference>
<protein>
    <submittedName>
        <fullName evidence="1">Uncharacterized protein</fullName>
    </submittedName>
</protein>
<proteinExistence type="predicted"/>
<name>A0A0A9HRD6_ARUDO</name>
<reference evidence="1" key="1">
    <citation type="submission" date="2014-09" db="EMBL/GenBank/DDBJ databases">
        <authorList>
            <person name="Magalhaes I.L.F."/>
            <person name="Oliveira U."/>
            <person name="Santos F.R."/>
            <person name="Vidigal T.H.D.A."/>
            <person name="Brescovit A.D."/>
            <person name="Santos A.J."/>
        </authorList>
    </citation>
    <scope>NUCLEOTIDE SEQUENCE</scope>
    <source>
        <tissue evidence="1">Shoot tissue taken approximately 20 cm above the soil surface</tissue>
    </source>
</reference>
<organism evidence="1">
    <name type="scientific">Arundo donax</name>
    <name type="common">Giant reed</name>
    <name type="synonym">Donax arundinaceus</name>
    <dbReference type="NCBI Taxonomy" id="35708"/>
    <lineage>
        <taxon>Eukaryota</taxon>
        <taxon>Viridiplantae</taxon>
        <taxon>Streptophyta</taxon>
        <taxon>Embryophyta</taxon>
        <taxon>Tracheophyta</taxon>
        <taxon>Spermatophyta</taxon>
        <taxon>Magnoliopsida</taxon>
        <taxon>Liliopsida</taxon>
        <taxon>Poales</taxon>
        <taxon>Poaceae</taxon>
        <taxon>PACMAD clade</taxon>
        <taxon>Arundinoideae</taxon>
        <taxon>Arundineae</taxon>
        <taxon>Arundo</taxon>
    </lineage>
</organism>
<dbReference type="EMBL" id="GBRH01158226">
    <property type="protein sequence ID" value="JAE39670.1"/>
    <property type="molecule type" value="Transcribed_RNA"/>
</dbReference>
<evidence type="ECO:0000313" key="1">
    <source>
        <dbReference type="EMBL" id="JAE39670.1"/>
    </source>
</evidence>
<sequence>MKAEPNFNLLGSHALYSFSTDLR</sequence>
<dbReference type="AlphaFoldDB" id="A0A0A9HRD6"/>